<evidence type="ECO:0000256" key="2">
    <source>
        <dbReference type="SAM" id="Phobius"/>
    </source>
</evidence>
<dbReference type="GO" id="GO:0043107">
    <property type="term" value="P:type IV pilus-dependent motility"/>
    <property type="evidence" value="ECO:0007669"/>
    <property type="project" value="InterPro"/>
</dbReference>
<organism evidence="3 4">
    <name type="scientific">Candidatus Thiodictyon syntrophicum</name>
    <dbReference type="NCBI Taxonomy" id="1166950"/>
    <lineage>
        <taxon>Bacteria</taxon>
        <taxon>Pseudomonadati</taxon>
        <taxon>Pseudomonadota</taxon>
        <taxon>Gammaproteobacteria</taxon>
        <taxon>Chromatiales</taxon>
        <taxon>Chromatiaceae</taxon>
        <taxon>Thiodictyon</taxon>
    </lineage>
</organism>
<dbReference type="PIRSF" id="PIRSF016482">
    <property type="entry name" value="PilO"/>
    <property type="match status" value="1"/>
</dbReference>
<dbReference type="OrthoDB" id="9802133at2"/>
<keyword evidence="2" id="KW-0472">Membrane</keyword>
<dbReference type="KEGG" id="tsy:THSYN_10330"/>
<evidence type="ECO:0000313" key="4">
    <source>
        <dbReference type="Proteomes" id="UP000232638"/>
    </source>
</evidence>
<evidence type="ECO:0000256" key="1">
    <source>
        <dbReference type="SAM" id="Coils"/>
    </source>
</evidence>
<dbReference type="EMBL" id="CP020370">
    <property type="protein sequence ID" value="AUB81310.1"/>
    <property type="molecule type" value="Genomic_DNA"/>
</dbReference>
<dbReference type="PANTHER" id="PTHR39555">
    <property type="entry name" value="FIMBRIAL ASSEMBLY PROTEIN PILO-LIKE PROTEIN-RELATED"/>
    <property type="match status" value="1"/>
</dbReference>
<dbReference type="InterPro" id="IPR007445">
    <property type="entry name" value="PilO"/>
</dbReference>
<dbReference type="Gene3D" id="3.30.70.60">
    <property type="match status" value="1"/>
</dbReference>
<reference evidence="3 4" key="1">
    <citation type="submission" date="2017-03" db="EMBL/GenBank/DDBJ databases">
        <title>Complete genome sequence of Candidatus 'Thiodictyon syntrophicum' sp. nov. strain Cad16T, a photolithoautotroph purple sulfur bacterium isolated from an alpine meromictic lake.</title>
        <authorList>
            <person name="Luedin S.M."/>
            <person name="Pothier J.F."/>
            <person name="Danza F."/>
            <person name="Storelli N."/>
            <person name="Wittwer M."/>
            <person name="Tonolla M."/>
        </authorList>
    </citation>
    <scope>NUCLEOTIDE SEQUENCE [LARGE SCALE GENOMIC DNA]</scope>
    <source>
        <strain evidence="3 4">Cad16T</strain>
    </source>
</reference>
<name>A0A2K8U6U3_9GAMM</name>
<keyword evidence="4" id="KW-1185">Reference proteome</keyword>
<dbReference type="GO" id="GO:0043683">
    <property type="term" value="P:type IV pilus assembly"/>
    <property type="evidence" value="ECO:0007669"/>
    <property type="project" value="InterPro"/>
</dbReference>
<evidence type="ECO:0000313" key="3">
    <source>
        <dbReference type="EMBL" id="AUB81310.1"/>
    </source>
</evidence>
<gene>
    <name evidence="3" type="ORF">THSYN_10330</name>
</gene>
<keyword evidence="1" id="KW-0175">Coiled coil</keyword>
<feature type="coiled-coil region" evidence="1">
    <location>
        <begin position="63"/>
        <end position="93"/>
    </location>
</feature>
<dbReference type="RefSeq" id="WP_100919084.1">
    <property type="nucleotide sequence ID" value="NZ_CP020370.1"/>
</dbReference>
<protein>
    <submittedName>
        <fullName evidence="3">Pilus assembly protein PilO</fullName>
    </submittedName>
</protein>
<dbReference type="Pfam" id="PF04350">
    <property type="entry name" value="PilO"/>
    <property type="match status" value="1"/>
</dbReference>
<accession>A0A2K8U6U3</accession>
<sequence length="201" mass="22833">MDLRDLRELDLNNIGEWPLLIKAFAILLCCGAVAAAFYYLDWESQLGRWKEEEAKELELRKTFETKQRKAANLNAYRQQLEEMKESFGAMLRQLPDKTEVAGLLVDVSQTGLAAGLEFELFQPEGEQSKDFYAELPINIRVTGRYHEFGRFISGLAALPRIVTIHNVKISNPSGERGAADSKLMLQAQVKTYRYLDEAATK</sequence>
<dbReference type="Proteomes" id="UP000232638">
    <property type="component" value="Chromosome"/>
</dbReference>
<proteinExistence type="predicted"/>
<keyword evidence="2" id="KW-1133">Transmembrane helix</keyword>
<keyword evidence="2" id="KW-0812">Transmembrane</keyword>
<dbReference type="AlphaFoldDB" id="A0A2K8U6U3"/>
<dbReference type="Gene3D" id="1.10.287.540">
    <property type="entry name" value="Helix hairpin bin"/>
    <property type="match status" value="1"/>
</dbReference>
<dbReference type="PANTHER" id="PTHR39555:SF1">
    <property type="entry name" value="TYPE IV PILUS INNER MEMBRANE COMPONENT PILO"/>
    <property type="match status" value="1"/>
</dbReference>
<dbReference type="InterPro" id="IPR014717">
    <property type="entry name" value="Transl_elong_EF1B/ribsomal_bS6"/>
</dbReference>
<feature type="transmembrane region" description="Helical" evidence="2">
    <location>
        <begin position="20"/>
        <end position="40"/>
    </location>
</feature>